<dbReference type="Proteomes" id="UP000307562">
    <property type="component" value="Plasmid pNPA70"/>
</dbReference>
<dbReference type="GeneID" id="96158165"/>
<keyword evidence="2" id="KW-1185">Reference proteome</keyword>
<dbReference type="AlphaFoldDB" id="A0A4P9TJT8"/>
<evidence type="ECO:0000313" key="2">
    <source>
        <dbReference type="Proteomes" id="UP000307562"/>
    </source>
</evidence>
<keyword evidence="1" id="KW-0614">Plasmid</keyword>
<gene>
    <name evidence="1" type="ORF">FGF80_18670</name>
</gene>
<reference evidence="2" key="1">
    <citation type="submission" date="2019-05" db="EMBL/GenBank/DDBJ databases">
        <title>Complete Genome Sequence and Methylation Pattern of the Halophilic Archaeon Natrinema pallidum BOL6-1.</title>
        <authorList>
            <person name="DasSarma P."/>
            <person name="DasSarma B.P."/>
            <person name="DasSarma S.L."/>
            <person name="Martinez F.L."/>
            <person name="Guzman D."/>
            <person name="Roberts R.J."/>
            <person name="DasSarma S."/>
        </authorList>
    </citation>
    <scope>NUCLEOTIDE SEQUENCE [LARGE SCALE GENOMIC DNA]</scope>
    <source>
        <strain evidence="2">BOL6-1</strain>
        <plasmid evidence="2">pnpa70</plasmid>
    </source>
</reference>
<name>A0A4P9TJT8_9EURY</name>
<dbReference type="EMBL" id="CP040639">
    <property type="protein sequence ID" value="QCW05268.1"/>
    <property type="molecule type" value="Genomic_DNA"/>
</dbReference>
<dbReference type="RefSeq" id="WP_138655725.1">
    <property type="nucleotide sequence ID" value="NZ_CP040639.1"/>
</dbReference>
<protein>
    <submittedName>
        <fullName evidence="1">Uncharacterized protein</fullName>
    </submittedName>
</protein>
<geneLocation type="plasmid" evidence="2">
    <name>pnpa70</name>
</geneLocation>
<dbReference type="KEGG" id="npl:FGF80_18670"/>
<sequence length="112" mass="12276">MTETDEIDGSYPGTTENMAKVGTRDGVVILECLYCGDHVQKNWGTAKAHTCGRGAEVDGVGCCDDPALVDEWVMLDEQDGRVSKERKKRCETCGQIHPLEVTNRATESELVD</sequence>
<proteinExistence type="predicted"/>
<accession>A0A4P9TJT8</accession>
<evidence type="ECO:0000313" key="1">
    <source>
        <dbReference type="EMBL" id="QCW05268.1"/>
    </source>
</evidence>
<organism evidence="1 2">
    <name type="scientific">Natrinema pallidum</name>
    <dbReference type="NCBI Taxonomy" id="69527"/>
    <lineage>
        <taxon>Archaea</taxon>
        <taxon>Methanobacteriati</taxon>
        <taxon>Methanobacteriota</taxon>
        <taxon>Stenosarchaea group</taxon>
        <taxon>Halobacteria</taxon>
        <taxon>Halobacteriales</taxon>
        <taxon>Natrialbaceae</taxon>
        <taxon>Natrinema</taxon>
    </lineage>
</organism>